<dbReference type="SUPFAM" id="SSF81324">
    <property type="entry name" value="Voltage-gated potassium channels"/>
    <property type="match status" value="1"/>
</dbReference>
<organism evidence="19">
    <name type="scientific">Hormiphora californensis</name>
    <name type="common">Sea gooseberry</name>
    <dbReference type="NCBI Taxonomy" id="1403702"/>
    <lineage>
        <taxon>Eukaryota</taxon>
        <taxon>Metazoa</taxon>
        <taxon>Ctenophora</taxon>
        <taxon>Tentaculata</taxon>
        <taxon>Cydippida</taxon>
        <taxon>Pleurobrachiidae</taxon>
        <taxon>Hormiphora</taxon>
    </lineage>
</organism>
<dbReference type="GO" id="GO:0045211">
    <property type="term" value="C:postsynaptic membrane"/>
    <property type="evidence" value="ECO:0007669"/>
    <property type="project" value="UniProtKB-SubCell"/>
</dbReference>
<keyword evidence="13" id="KW-0407">Ion channel</keyword>
<evidence type="ECO:0000256" key="6">
    <source>
        <dbReference type="ARBA" id="ARBA00023054"/>
    </source>
</evidence>
<dbReference type="Pfam" id="PF00060">
    <property type="entry name" value="Lig_chan"/>
    <property type="match status" value="1"/>
</dbReference>
<evidence type="ECO:0000256" key="8">
    <source>
        <dbReference type="ARBA" id="ARBA00023136"/>
    </source>
</evidence>
<keyword evidence="10" id="KW-0325">Glycoprotein</keyword>
<sequence length="1185" mass="132431">MFLLLSALFLCPTTVLGQFGNRPTEIRIGFLKHSSLVNEEEAFRYAIDVINENKTVLPQTRLVGEILDFGSVESSPSNIIRGVVDLVNRKVSAVVGPFRSSRAQLASYVLSELRIPMITPTATDPFLRNPNWSEYMLHMQPLDVYQSLALLDLAKHMKWNSVALLSSMDSYGINGLATFQKLSNEKKIRIAANEMIPLTLDVDRIDVSTQLMNLKTSEARIIIMNVHSGYAKPILRMAEQMGIVGPDYAWVVTDGTVKDAQNLLNGTTGRFETYTQGLIGFMSSVCCSSLSQKFLDAWHKDAQGVLSVESDGSWAVTSWGSSSRSLQLQSRAALTYDSVWVLGNTLHKIIYEDNQPMRDPNVDFWSTPIEYFSEGKMLLNYILDVPEFEGLTGQIQFDKTTGGPKKKIYDLVNFRQSDVIRVGQWKPVIGLKMNESERIVWNGQSDITPTSALKTLRGTKLRLGIAEESPFMMIDADCVAENKENKECYSGLCAELVQMLSDQLKFEYEYVLSEDGKFGSPTANGSWNGLIKMLLDGKIDVATMNFAMNKARESVIDFSMPFINTGLVMTTKIKESKSDPFFWTKPFDLDLWYAILAFALLMVLLIWLYDHMSPFGFYGRRMHAALRCSCKSCEAFRCNKEAGGEGSDGEEEECLFESRLADPSENNEELMNIGNSLWMIVACLFSIGPVEGVPRNMSGRVILAMWWFMILIVTAMYTANLAAFLTVTRMESGINSITELISQHTVKWGTVGGTNAEIMLQSATTPELREVYQRMDRVDHVQEGFRRAREEEYIFFYGGAIVAFEANSQPCNLQIVGEQLFSFGYAFAFPPQSYYLETFNTALLNLSGTNKLDQLWTKWSKGDCAAKTSTSSSSSLNLANIYGLCYTFFVVIAVSGAILLGEVFYESIMDMKRFKTSFFESVKYRLIYIWKRPDYETLKSKSCSSSNSSDSERASKQQLLEYNKGEGSSKKSDSLSFQYMPNMGPPPAPQRIKSTDLKARDPLLNQGEPIVVPQLQAPNGYNRTSSRDASLKDMMLRQPAPMTLNPYHLNDPTIPAYRPDHPSFRSLPPHFSTSMDSDATSTKPRSVRGRPHRHKQKKPNASPAEAPPATRYEDLFDRTLQQICVSAPTPPAPANAAAKKRAAQLKKGASLSTRSPSPLYSSQENGSDSCDGELIPSESDMSPPP</sequence>
<dbReference type="Gene3D" id="3.40.50.2300">
    <property type="match status" value="2"/>
</dbReference>
<keyword evidence="16" id="KW-0732">Signal</keyword>
<dbReference type="GO" id="GO:0004930">
    <property type="term" value="F:G protein-coupled receptor activity"/>
    <property type="evidence" value="ECO:0007669"/>
    <property type="project" value="InterPro"/>
</dbReference>
<dbReference type="FunFam" id="3.40.190.10:FF:000078">
    <property type="entry name" value="glutamate receptor ionotropic, NMDA 3B"/>
    <property type="match status" value="1"/>
</dbReference>
<dbReference type="Pfam" id="PF10613">
    <property type="entry name" value="Lig_chan-Glu_bd"/>
    <property type="match status" value="1"/>
</dbReference>
<dbReference type="GO" id="GO:0015276">
    <property type="term" value="F:ligand-gated monoatomic ion channel activity"/>
    <property type="evidence" value="ECO:0007669"/>
    <property type="project" value="InterPro"/>
</dbReference>
<evidence type="ECO:0000256" key="11">
    <source>
        <dbReference type="ARBA" id="ARBA00023257"/>
    </source>
</evidence>
<keyword evidence="4" id="KW-1133">Transmembrane helix</keyword>
<dbReference type="Gene3D" id="3.40.190.10">
    <property type="entry name" value="Periplasmic binding protein-like II"/>
    <property type="match status" value="1"/>
</dbReference>
<evidence type="ECO:0000256" key="9">
    <source>
        <dbReference type="ARBA" id="ARBA00023170"/>
    </source>
</evidence>
<feature type="region of interest" description="Disordered" evidence="15">
    <location>
        <begin position="1059"/>
        <end position="1185"/>
    </location>
</feature>
<feature type="chain" id="PRO_5008977214" evidence="16">
    <location>
        <begin position="18"/>
        <end position="1185"/>
    </location>
</feature>
<feature type="compositionally biased region" description="Basic and acidic residues" evidence="15">
    <location>
        <begin position="963"/>
        <end position="973"/>
    </location>
</feature>
<feature type="signal peptide" evidence="16">
    <location>
        <begin position="1"/>
        <end position="17"/>
    </location>
</feature>
<evidence type="ECO:0000256" key="13">
    <source>
        <dbReference type="ARBA" id="ARBA00023303"/>
    </source>
</evidence>
<dbReference type="GO" id="GO:0043226">
    <property type="term" value="C:organelle"/>
    <property type="evidence" value="ECO:0007669"/>
    <property type="project" value="UniProtKB-ARBA"/>
</dbReference>
<feature type="domain" description="Ionotropic glutamate receptor C-terminal" evidence="17">
    <location>
        <begin position="462"/>
        <end position="862"/>
    </location>
</feature>
<dbReference type="InterPro" id="IPR001320">
    <property type="entry name" value="Iontro_rcpt_C"/>
</dbReference>
<evidence type="ECO:0000256" key="5">
    <source>
        <dbReference type="ARBA" id="ARBA00023018"/>
    </source>
</evidence>
<keyword evidence="12" id="KW-1071">Ligand-gated ion channel</keyword>
<keyword evidence="7" id="KW-0406">Ion transport</keyword>
<keyword evidence="9 19" id="KW-0675">Receptor</keyword>
<evidence type="ECO:0000256" key="2">
    <source>
        <dbReference type="ARBA" id="ARBA00022448"/>
    </source>
</evidence>
<dbReference type="SMART" id="SM00079">
    <property type="entry name" value="PBPe"/>
    <property type="match status" value="1"/>
</dbReference>
<evidence type="ECO:0000256" key="15">
    <source>
        <dbReference type="SAM" id="MobiDB-lite"/>
    </source>
</evidence>
<name>V9PPR9_HORCA</name>
<dbReference type="SMART" id="SM00918">
    <property type="entry name" value="Lig_chan-Glu_bd"/>
    <property type="match status" value="1"/>
</dbReference>
<dbReference type="SUPFAM" id="SSF53850">
    <property type="entry name" value="Periplasmic binding protein-like II"/>
    <property type="match status" value="1"/>
</dbReference>
<proteinExistence type="evidence at transcript level"/>
<evidence type="ECO:0000256" key="7">
    <source>
        <dbReference type="ARBA" id="ARBA00023065"/>
    </source>
</evidence>
<comment type="subcellular location">
    <subcellularLocation>
        <location evidence="1">Membrane</location>
        <topology evidence="1">Multi-pass membrane protein</topology>
    </subcellularLocation>
    <subcellularLocation>
        <location evidence="14">Postsynaptic cell membrane</location>
    </subcellularLocation>
</comment>
<evidence type="ECO:0000313" key="19">
    <source>
        <dbReference type="EMBL" id="AHA51400.2"/>
    </source>
</evidence>
<evidence type="ECO:0000259" key="18">
    <source>
        <dbReference type="SMART" id="SM00918"/>
    </source>
</evidence>
<evidence type="ECO:0000256" key="1">
    <source>
        <dbReference type="ARBA" id="ARBA00004141"/>
    </source>
</evidence>
<dbReference type="PANTHER" id="PTHR18966">
    <property type="entry name" value="IONOTROPIC GLUTAMATE RECEPTOR"/>
    <property type="match status" value="1"/>
</dbReference>
<feature type="compositionally biased region" description="Polar residues" evidence="15">
    <location>
        <begin position="1150"/>
        <end position="1168"/>
    </location>
</feature>
<evidence type="ECO:0000256" key="16">
    <source>
        <dbReference type="SAM" id="SignalP"/>
    </source>
</evidence>
<keyword evidence="6" id="KW-0175">Coiled coil</keyword>
<dbReference type="InterPro" id="IPR028082">
    <property type="entry name" value="Peripla_BP_I"/>
</dbReference>
<dbReference type="EMBL" id="KF317468">
    <property type="protein sequence ID" value="AHA51400.2"/>
    <property type="molecule type" value="mRNA"/>
</dbReference>
<dbReference type="InterPro" id="IPR015683">
    <property type="entry name" value="Ionotropic_Glu_rcpt"/>
</dbReference>
<dbReference type="PRINTS" id="PR00248">
    <property type="entry name" value="GPCRMGR"/>
</dbReference>
<evidence type="ECO:0000256" key="4">
    <source>
        <dbReference type="ARBA" id="ARBA00022989"/>
    </source>
</evidence>
<evidence type="ECO:0000256" key="14">
    <source>
        <dbReference type="ARBA" id="ARBA00034100"/>
    </source>
</evidence>
<dbReference type="AlphaFoldDB" id="V9PPR9"/>
<feature type="compositionally biased region" description="Basic residues" evidence="15">
    <location>
        <begin position="1085"/>
        <end position="1098"/>
    </location>
</feature>
<dbReference type="Gene3D" id="1.10.287.70">
    <property type="match status" value="1"/>
</dbReference>
<evidence type="ECO:0000256" key="10">
    <source>
        <dbReference type="ARBA" id="ARBA00023180"/>
    </source>
</evidence>
<keyword evidence="3" id="KW-0812">Transmembrane</keyword>
<dbReference type="InterPro" id="IPR001828">
    <property type="entry name" value="ANF_lig-bd_rcpt"/>
</dbReference>
<evidence type="ECO:0000259" key="17">
    <source>
        <dbReference type="SMART" id="SM00079"/>
    </source>
</evidence>
<dbReference type="SUPFAM" id="SSF53822">
    <property type="entry name" value="Periplasmic binding protein-like I"/>
    <property type="match status" value="1"/>
</dbReference>
<feature type="compositionally biased region" description="Polar residues" evidence="15">
    <location>
        <begin position="1071"/>
        <end position="1084"/>
    </location>
</feature>
<evidence type="ECO:0000256" key="12">
    <source>
        <dbReference type="ARBA" id="ARBA00023286"/>
    </source>
</evidence>
<feature type="region of interest" description="Disordered" evidence="15">
    <location>
        <begin position="962"/>
        <end position="993"/>
    </location>
</feature>
<keyword evidence="2" id="KW-0813">Transport</keyword>
<protein>
    <submittedName>
        <fullName evidence="19">Putative ionotropic glutamate receptor</fullName>
    </submittedName>
</protein>
<evidence type="ECO:0000256" key="3">
    <source>
        <dbReference type="ARBA" id="ARBA00022692"/>
    </source>
</evidence>
<dbReference type="InterPro" id="IPR000337">
    <property type="entry name" value="GPCR_3"/>
</dbReference>
<reference evidence="19" key="2">
    <citation type="submission" date="2016-09" db="EMBL/GenBank/DDBJ databases">
        <authorList>
            <person name="Capua I."/>
            <person name="De Benedictis P."/>
            <person name="Joannis T."/>
            <person name="Lombin L.H."/>
            <person name="Cattoli G."/>
        </authorList>
    </citation>
    <scope>NUCLEOTIDE SEQUENCE</scope>
    <source>
        <strain evidence="19">GOC2007-Trawl6</strain>
    </source>
</reference>
<keyword evidence="11" id="KW-0628">Postsynaptic cell membrane</keyword>
<keyword evidence="8" id="KW-0472">Membrane</keyword>
<dbReference type="InterPro" id="IPR019594">
    <property type="entry name" value="Glu/Gly-bd"/>
</dbReference>
<keyword evidence="5" id="KW-0770">Synapse</keyword>
<feature type="domain" description="Ionotropic glutamate receptor L-glutamate and glycine-binding" evidence="18">
    <location>
        <begin position="470"/>
        <end position="536"/>
    </location>
</feature>
<reference evidence="19" key="1">
    <citation type="journal article" date="2013" name="Science">
        <title>The genome of the ctenophore Mnemiopsis leidyi and its implications for cell type evolution.</title>
        <authorList>
            <consortium name="NISC Comparative Sequencing Program"/>
            <person name="Ryan J.F."/>
            <person name="Pang K."/>
            <person name="Schnitzler C.E."/>
            <person name="Nguyen A.D."/>
            <person name="Moreland R.T."/>
            <person name="Simmons D.K."/>
            <person name="Koch B.J."/>
            <person name="Francis W.R."/>
            <person name="Havlak P."/>
            <person name="Smith S.A."/>
            <person name="Putnam N.H."/>
            <person name="Haddock S.H."/>
            <person name="Dunn C.W."/>
            <person name="Wolfsberg T.G."/>
            <person name="Mullikin J.C."/>
            <person name="Martindale M.Q."/>
            <person name="Baxevanis A.D."/>
        </authorList>
    </citation>
    <scope>NUCLEOTIDE SEQUENCE</scope>
    <source>
        <strain evidence="19">GOC2007-Trawl6</strain>
    </source>
</reference>
<dbReference type="Pfam" id="PF01094">
    <property type="entry name" value="ANF_receptor"/>
    <property type="match status" value="1"/>
</dbReference>
<accession>V9PPR9</accession>